<dbReference type="GO" id="GO:0010001">
    <property type="term" value="P:glial cell differentiation"/>
    <property type="evidence" value="ECO:0007669"/>
    <property type="project" value="TreeGrafter"/>
</dbReference>
<dbReference type="GO" id="GO:0005615">
    <property type="term" value="C:extracellular space"/>
    <property type="evidence" value="ECO:0007669"/>
    <property type="project" value="TreeGrafter"/>
</dbReference>
<dbReference type="SUPFAM" id="SSF48726">
    <property type="entry name" value="Immunoglobulin"/>
    <property type="match status" value="1"/>
</dbReference>
<dbReference type="InterPro" id="IPR014751">
    <property type="entry name" value="XRCC4-like_C"/>
</dbReference>
<evidence type="ECO:0000256" key="5">
    <source>
        <dbReference type="ARBA" id="ARBA00023157"/>
    </source>
</evidence>
<evidence type="ECO:0000256" key="15">
    <source>
        <dbReference type="SAM" id="Coils"/>
    </source>
</evidence>
<evidence type="ECO:0000256" key="11">
    <source>
        <dbReference type="ARBA" id="ARBA00040183"/>
    </source>
</evidence>
<name>A0A556VC90_BAGYA</name>
<evidence type="ECO:0000256" key="9">
    <source>
        <dbReference type="ARBA" id="ARBA00037563"/>
    </source>
</evidence>
<dbReference type="Gene3D" id="3.10.100.10">
    <property type="entry name" value="Mannose-Binding Protein A, subunit A"/>
    <property type="match status" value="2"/>
</dbReference>
<dbReference type="InterPro" id="IPR016187">
    <property type="entry name" value="CTDL_fold"/>
</dbReference>
<evidence type="ECO:0000256" key="13">
    <source>
        <dbReference type="ARBA" id="ARBA00042980"/>
    </source>
</evidence>
<feature type="domain" description="Link" evidence="18">
    <location>
        <begin position="415"/>
        <end position="507"/>
    </location>
</feature>
<dbReference type="InterPro" id="IPR053962">
    <property type="entry name" value="XRCC4_CC"/>
</dbReference>
<dbReference type="GO" id="GO:0007417">
    <property type="term" value="P:central nervous system development"/>
    <property type="evidence" value="ECO:0007669"/>
    <property type="project" value="TreeGrafter"/>
</dbReference>
<evidence type="ECO:0000313" key="20">
    <source>
        <dbReference type="Proteomes" id="UP000319801"/>
    </source>
</evidence>
<comment type="caution">
    <text evidence="19">The sequence shown here is derived from an EMBL/GenBank/DDBJ whole genome shotgun (WGS) entry which is preliminary data.</text>
</comment>
<dbReference type="GO" id="GO:0002052">
    <property type="term" value="P:positive regulation of neuroblast proliferation"/>
    <property type="evidence" value="ECO:0007669"/>
    <property type="project" value="TreeGrafter"/>
</dbReference>
<gene>
    <name evidence="19" type="ORF">Baya_15630</name>
</gene>
<dbReference type="FunFam" id="3.10.100.10:FF:000002">
    <property type="entry name" value="Hyaluronan proteoglycan link protein 1"/>
    <property type="match status" value="1"/>
</dbReference>
<feature type="disulfide bond" evidence="14">
    <location>
        <begin position="361"/>
        <end position="382"/>
    </location>
</feature>
<dbReference type="Gene3D" id="2.60.40.10">
    <property type="entry name" value="Immunoglobulins"/>
    <property type="match status" value="1"/>
</dbReference>
<proteinExistence type="inferred from homology"/>
<evidence type="ECO:0000256" key="14">
    <source>
        <dbReference type="PROSITE-ProRule" id="PRU00323"/>
    </source>
</evidence>
<evidence type="ECO:0000256" key="2">
    <source>
        <dbReference type="ARBA" id="ARBA00022525"/>
    </source>
</evidence>
<dbReference type="InterPro" id="IPR036179">
    <property type="entry name" value="Ig-like_dom_sf"/>
</dbReference>
<keyword evidence="4" id="KW-0677">Repeat</keyword>
<keyword evidence="8" id="KW-0393">Immunoglobulin domain</keyword>
<dbReference type="OrthoDB" id="5359219at2759"/>
<comment type="caution">
    <text evidence="14">Lacks conserved residue(s) required for the propagation of feature annotation.</text>
</comment>
<dbReference type="InterPro" id="IPR016186">
    <property type="entry name" value="C-type_lectin-like/link_sf"/>
</dbReference>
<dbReference type="SMART" id="SM00445">
    <property type="entry name" value="LINK"/>
    <property type="match status" value="2"/>
</dbReference>
<feature type="coiled-coil region" evidence="15">
    <location>
        <begin position="31"/>
        <end position="58"/>
    </location>
</feature>
<dbReference type="PANTHER" id="PTHR22804:SF10">
    <property type="entry name" value="HYALURONAN AND PROTEOGLYCAN LINK PROTEIN 1"/>
    <property type="match status" value="1"/>
</dbReference>
<dbReference type="InterPro" id="IPR013783">
    <property type="entry name" value="Ig-like_fold"/>
</dbReference>
<keyword evidence="20" id="KW-1185">Reference proteome</keyword>
<comment type="function">
    <text evidence="9">Stabilizes the aggregates of proteoglycan monomers with hyaluronic acid in the extracellular cartilage matrix.</text>
</comment>
<keyword evidence="3" id="KW-0272">Extracellular matrix</keyword>
<dbReference type="InterPro" id="IPR050691">
    <property type="entry name" value="Hyaluronan_bind_Proteoglycan"/>
</dbReference>
<organism evidence="19 20">
    <name type="scientific">Bagarius yarrelli</name>
    <name type="common">Goonch</name>
    <name type="synonym">Bagrus yarrelli</name>
    <dbReference type="NCBI Taxonomy" id="175774"/>
    <lineage>
        <taxon>Eukaryota</taxon>
        <taxon>Metazoa</taxon>
        <taxon>Chordata</taxon>
        <taxon>Craniata</taxon>
        <taxon>Vertebrata</taxon>
        <taxon>Euteleostomi</taxon>
        <taxon>Actinopterygii</taxon>
        <taxon>Neopterygii</taxon>
        <taxon>Teleostei</taxon>
        <taxon>Ostariophysi</taxon>
        <taxon>Siluriformes</taxon>
        <taxon>Sisoridae</taxon>
        <taxon>Sisorinae</taxon>
        <taxon>Bagarius</taxon>
    </lineage>
</organism>
<evidence type="ECO:0000256" key="12">
    <source>
        <dbReference type="ARBA" id="ARBA00042100"/>
    </source>
</evidence>
<comment type="subcellular location">
    <subcellularLocation>
        <location evidence="1">Secreted</location>
        <location evidence="1">Extracellular space</location>
        <location evidence="1">Extracellular matrix</location>
    </subcellularLocation>
</comment>
<evidence type="ECO:0000256" key="8">
    <source>
        <dbReference type="ARBA" id="ARBA00023319"/>
    </source>
</evidence>
<dbReference type="InterPro" id="IPR007110">
    <property type="entry name" value="Ig-like_dom"/>
</dbReference>
<dbReference type="Pfam" id="PF21924">
    <property type="entry name" value="XRCC4_CC"/>
    <property type="match status" value="1"/>
</dbReference>
<dbReference type="CDD" id="cd03518">
    <property type="entry name" value="Link_domain_HAPLN_module_1"/>
    <property type="match status" value="1"/>
</dbReference>
<dbReference type="PRINTS" id="PR01265">
    <property type="entry name" value="LINKMODULE"/>
</dbReference>
<dbReference type="PROSITE" id="PS50963">
    <property type="entry name" value="LINK_2"/>
    <property type="match status" value="2"/>
</dbReference>
<feature type="compositionally biased region" description="Acidic residues" evidence="16">
    <location>
        <begin position="79"/>
        <end position="93"/>
    </location>
</feature>
<dbReference type="InterPro" id="IPR000538">
    <property type="entry name" value="Link_dom"/>
</dbReference>
<dbReference type="GO" id="GO:0001501">
    <property type="term" value="P:skeletal system development"/>
    <property type="evidence" value="ECO:0007669"/>
    <property type="project" value="TreeGrafter"/>
</dbReference>
<evidence type="ECO:0000256" key="3">
    <source>
        <dbReference type="ARBA" id="ARBA00022530"/>
    </source>
</evidence>
<dbReference type="GO" id="GO:0007155">
    <property type="term" value="P:cell adhesion"/>
    <property type="evidence" value="ECO:0007669"/>
    <property type="project" value="InterPro"/>
</dbReference>
<dbReference type="InterPro" id="IPR053963">
    <property type="entry name" value="XRCC4_C"/>
</dbReference>
<evidence type="ECO:0000256" key="7">
    <source>
        <dbReference type="ARBA" id="ARBA00023290"/>
    </source>
</evidence>
<feature type="compositionally biased region" description="Basic and acidic residues" evidence="16">
    <location>
        <begin position="61"/>
        <end position="78"/>
    </location>
</feature>
<dbReference type="SUPFAM" id="SSF56436">
    <property type="entry name" value="C-type lectin-like"/>
    <property type="match status" value="2"/>
</dbReference>
<evidence type="ECO:0000256" key="10">
    <source>
        <dbReference type="ARBA" id="ARBA00038272"/>
    </source>
</evidence>
<dbReference type="Proteomes" id="UP000319801">
    <property type="component" value="Unassembled WGS sequence"/>
</dbReference>
<feature type="region of interest" description="Disordered" evidence="16">
    <location>
        <begin position="61"/>
        <end position="123"/>
    </location>
</feature>
<dbReference type="SUPFAM" id="SSF58022">
    <property type="entry name" value="XRCC4, C-terminal oligomerization domain"/>
    <property type="match status" value="1"/>
</dbReference>
<evidence type="ECO:0000256" key="1">
    <source>
        <dbReference type="ARBA" id="ARBA00004498"/>
    </source>
</evidence>
<keyword evidence="15" id="KW-0175">Coiled coil</keyword>
<accession>A0A556VC90</accession>
<dbReference type="AlphaFoldDB" id="A0A556VC90"/>
<dbReference type="SMART" id="SM00409">
    <property type="entry name" value="IG"/>
    <property type="match status" value="1"/>
</dbReference>
<keyword evidence="6" id="KW-0325">Glycoprotein</keyword>
<sequence length="508" mass="57360">MTFRFGMVDLLPVPDPTKVIKDLISYGLKHSADLQSKKNHMEKENQGLKKKLDDITAECKKGDEVQKEKEVATEKLENDDYLNTTDEEGDGEPEIQKPSTEALANNPMDNIQTDIADVAPSRKRRIRGFQPSESQTKRPPPEQRQNLSELTALMQYIKMNAALCLLIFLFTCHAENFDKPHDLAPHRMVYISENGPGLSVMTEQAKVVSHRGGNATLPCTFQRKPGVIPNPKMRMKWTKLTSDYLKEIDVFVAMGFNKKSYGKFHGRVRLRGASENDASLIISEITLEDYGKYKCEVIDGLEDGTAVVSLNLQGVVFPYFSPHGRYNLNFQDAEKACQDQDAIVASFDQLYDAWRDGLDWCNAGWLSDGSVQYPVVTPREPCGGKNTVPGIRNYGMQDKKKGRFDVFCFTSNFKGRFYYLKPSSKMTYDEAVLACQKDGAQIAKVGQMYSAWKLLGYDRCDAGWLADGSVRYPISRPRRRCSPTEAAVRFSGFPNKKHKLYGVYCFKG</sequence>
<dbReference type="GO" id="GO:0005540">
    <property type="term" value="F:hyaluronic acid binding"/>
    <property type="evidence" value="ECO:0007669"/>
    <property type="project" value="UniProtKB-KW"/>
</dbReference>
<feature type="disulfide bond" evidence="14">
    <location>
        <begin position="460"/>
        <end position="481"/>
    </location>
</feature>
<protein>
    <recommendedName>
        <fullName evidence="11">Hyaluronan and proteoglycan link protein 1</fullName>
    </recommendedName>
    <alternativeName>
        <fullName evidence="12">Cartilage-linking protein 1</fullName>
    </alternativeName>
    <alternativeName>
        <fullName evidence="13">Proteoglycan link protein</fullName>
    </alternativeName>
</protein>
<evidence type="ECO:0000256" key="4">
    <source>
        <dbReference type="ARBA" id="ARBA00022737"/>
    </source>
</evidence>
<dbReference type="InterPro" id="IPR003599">
    <property type="entry name" value="Ig_sub"/>
</dbReference>
<dbReference type="PROSITE" id="PS01241">
    <property type="entry name" value="LINK_1"/>
    <property type="match status" value="2"/>
</dbReference>
<feature type="domain" description="Link" evidence="18">
    <location>
        <begin position="315"/>
        <end position="410"/>
    </location>
</feature>
<keyword evidence="5 14" id="KW-1015">Disulfide bond</keyword>
<comment type="similarity">
    <text evidence="10">Belongs to the HAPLN family.</text>
</comment>
<evidence type="ECO:0000256" key="16">
    <source>
        <dbReference type="SAM" id="MobiDB-lite"/>
    </source>
</evidence>
<feature type="compositionally biased region" description="Polar residues" evidence="16">
    <location>
        <begin position="97"/>
        <end position="113"/>
    </location>
</feature>
<dbReference type="Pfam" id="PF00193">
    <property type="entry name" value="Xlink"/>
    <property type="match status" value="2"/>
</dbReference>
<dbReference type="GO" id="GO:0072534">
    <property type="term" value="C:perineuronal net"/>
    <property type="evidence" value="ECO:0007669"/>
    <property type="project" value="TreeGrafter"/>
</dbReference>
<dbReference type="EMBL" id="VCAZ01000228">
    <property type="protein sequence ID" value="TTK47640.1"/>
    <property type="molecule type" value="Genomic_DNA"/>
</dbReference>
<feature type="domain" description="Ig-like" evidence="17">
    <location>
        <begin position="196"/>
        <end position="311"/>
    </location>
</feature>
<keyword evidence="2" id="KW-0964">Secreted</keyword>
<dbReference type="InterPro" id="IPR013106">
    <property type="entry name" value="Ig_V-set"/>
</dbReference>
<evidence type="ECO:0000313" key="19">
    <source>
        <dbReference type="EMBL" id="TTK47640.1"/>
    </source>
</evidence>
<dbReference type="CDD" id="cd05877">
    <property type="entry name" value="Ig_LP_like"/>
    <property type="match status" value="1"/>
</dbReference>
<reference evidence="19 20" key="1">
    <citation type="journal article" date="2019" name="Genome Biol. Evol.">
        <title>Whole-Genome Sequencing of the Giant Devil Catfish, Bagarius yarrelli.</title>
        <authorList>
            <person name="Jiang W."/>
            <person name="Lv Y."/>
            <person name="Cheng L."/>
            <person name="Yang K."/>
            <person name="Chao B."/>
            <person name="Wang X."/>
            <person name="Li Y."/>
            <person name="Pan X."/>
            <person name="You X."/>
            <person name="Zhang Y."/>
            <person name="Yang J."/>
            <person name="Li J."/>
            <person name="Zhang X."/>
            <person name="Liu S."/>
            <person name="Sun C."/>
            <person name="Yang J."/>
            <person name="Shi Q."/>
        </authorList>
    </citation>
    <scope>NUCLEOTIDE SEQUENCE [LARGE SCALE GENOMIC DNA]</scope>
    <source>
        <strain evidence="19">JWS20170419001</strain>
        <tissue evidence="19">Muscle</tissue>
    </source>
</reference>
<dbReference type="PROSITE" id="PS50835">
    <property type="entry name" value="IG_LIKE"/>
    <property type="match status" value="1"/>
</dbReference>
<dbReference type="GO" id="GO:0045202">
    <property type="term" value="C:synapse"/>
    <property type="evidence" value="ECO:0007669"/>
    <property type="project" value="TreeGrafter"/>
</dbReference>
<evidence type="ECO:0000259" key="17">
    <source>
        <dbReference type="PROSITE" id="PS50835"/>
    </source>
</evidence>
<dbReference type="Pfam" id="PF21925">
    <property type="entry name" value="XRCC4_C"/>
    <property type="match status" value="1"/>
</dbReference>
<dbReference type="CDD" id="cd03519">
    <property type="entry name" value="Link_domain_HAPLN_module_2"/>
    <property type="match status" value="1"/>
</dbReference>
<dbReference type="PANTHER" id="PTHR22804">
    <property type="entry name" value="AGGRECAN/VERSICAN PROTEOGLYCAN"/>
    <property type="match status" value="1"/>
</dbReference>
<evidence type="ECO:0000256" key="6">
    <source>
        <dbReference type="ARBA" id="ARBA00023180"/>
    </source>
</evidence>
<dbReference type="FunFam" id="3.10.100.10:FF:000001">
    <property type="entry name" value="Hyaluronan proteoglycan link protein 1"/>
    <property type="match status" value="1"/>
</dbReference>
<evidence type="ECO:0000259" key="18">
    <source>
        <dbReference type="PROSITE" id="PS50963"/>
    </source>
</evidence>
<keyword evidence="7" id="KW-0373">Hyaluronic acid</keyword>
<dbReference type="SMART" id="SM00406">
    <property type="entry name" value="IGv"/>
    <property type="match status" value="1"/>
</dbReference>
<dbReference type="Pfam" id="PF07686">
    <property type="entry name" value="V-set"/>
    <property type="match status" value="1"/>
</dbReference>
<dbReference type="Gene3D" id="1.20.5.370">
    <property type="match status" value="1"/>
</dbReference>